<keyword evidence="3" id="KW-1185">Reference proteome</keyword>
<accession>A0A5P1F6L4</accession>
<dbReference type="AlphaFoldDB" id="A0A5P1F6L4"/>
<keyword evidence="1" id="KW-1133">Transmembrane helix</keyword>
<keyword evidence="1" id="KW-0812">Transmembrane</keyword>
<protein>
    <recommendedName>
        <fullName evidence="4">Cation/H+ exchanger domain-containing protein</fullName>
    </recommendedName>
</protein>
<gene>
    <name evidence="2" type="ORF">A4U43_C04F18700</name>
</gene>
<sequence length="80" mass="8305">MAEVAPRESDGIPGEPSDAVVFVGISLVLGIASRHVLRGARVPYTVALLIIGIVMGSLDEEQSDPWVSKALITAGGDSVF</sequence>
<evidence type="ECO:0000313" key="2">
    <source>
        <dbReference type="EMBL" id="ONK72369.1"/>
    </source>
</evidence>
<keyword evidence="1" id="KW-0472">Membrane</keyword>
<organism evidence="2 3">
    <name type="scientific">Asparagus officinalis</name>
    <name type="common">Garden asparagus</name>
    <dbReference type="NCBI Taxonomy" id="4686"/>
    <lineage>
        <taxon>Eukaryota</taxon>
        <taxon>Viridiplantae</taxon>
        <taxon>Streptophyta</taxon>
        <taxon>Embryophyta</taxon>
        <taxon>Tracheophyta</taxon>
        <taxon>Spermatophyta</taxon>
        <taxon>Magnoliopsida</taxon>
        <taxon>Liliopsida</taxon>
        <taxon>Asparagales</taxon>
        <taxon>Asparagaceae</taxon>
        <taxon>Asparagoideae</taxon>
        <taxon>Asparagus</taxon>
    </lineage>
</organism>
<dbReference type="EMBL" id="CM007384">
    <property type="protein sequence ID" value="ONK72369.1"/>
    <property type="molecule type" value="Genomic_DNA"/>
</dbReference>
<evidence type="ECO:0008006" key="4">
    <source>
        <dbReference type="Google" id="ProtNLM"/>
    </source>
</evidence>
<feature type="transmembrane region" description="Helical" evidence="1">
    <location>
        <begin position="20"/>
        <end position="37"/>
    </location>
</feature>
<proteinExistence type="predicted"/>
<dbReference type="Gramene" id="ONK72369">
    <property type="protein sequence ID" value="ONK72369"/>
    <property type="gene ID" value="A4U43_C04F18700"/>
</dbReference>
<name>A0A5P1F6L4_ASPOF</name>
<evidence type="ECO:0000256" key="1">
    <source>
        <dbReference type="SAM" id="Phobius"/>
    </source>
</evidence>
<reference evidence="3" key="1">
    <citation type="journal article" date="2017" name="Nat. Commun.">
        <title>The asparagus genome sheds light on the origin and evolution of a young Y chromosome.</title>
        <authorList>
            <person name="Harkess A."/>
            <person name="Zhou J."/>
            <person name="Xu C."/>
            <person name="Bowers J.E."/>
            <person name="Van der Hulst R."/>
            <person name="Ayyampalayam S."/>
            <person name="Mercati F."/>
            <person name="Riccardi P."/>
            <person name="McKain M.R."/>
            <person name="Kakrana A."/>
            <person name="Tang H."/>
            <person name="Ray J."/>
            <person name="Groenendijk J."/>
            <person name="Arikit S."/>
            <person name="Mathioni S.M."/>
            <person name="Nakano M."/>
            <person name="Shan H."/>
            <person name="Telgmann-Rauber A."/>
            <person name="Kanno A."/>
            <person name="Yue Z."/>
            <person name="Chen H."/>
            <person name="Li W."/>
            <person name="Chen Y."/>
            <person name="Xu X."/>
            <person name="Zhang Y."/>
            <person name="Luo S."/>
            <person name="Chen H."/>
            <person name="Gao J."/>
            <person name="Mao Z."/>
            <person name="Pires J.C."/>
            <person name="Luo M."/>
            <person name="Kudrna D."/>
            <person name="Wing R.A."/>
            <person name="Meyers B.C."/>
            <person name="Yi K."/>
            <person name="Kong H."/>
            <person name="Lavrijsen P."/>
            <person name="Sunseri F."/>
            <person name="Falavigna A."/>
            <person name="Ye Y."/>
            <person name="Leebens-Mack J.H."/>
            <person name="Chen G."/>
        </authorList>
    </citation>
    <scope>NUCLEOTIDE SEQUENCE [LARGE SCALE GENOMIC DNA]</scope>
    <source>
        <strain evidence="3">cv. DH0086</strain>
    </source>
</reference>
<dbReference type="Proteomes" id="UP000243459">
    <property type="component" value="Chromosome 4"/>
</dbReference>
<evidence type="ECO:0000313" key="3">
    <source>
        <dbReference type="Proteomes" id="UP000243459"/>
    </source>
</evidence>